<dbReference type="EMBL" id="BAAAYN010000038">
    <property type="protein sequence ID" value="GAA3392624.1"/>
    <property type="molecule type" value="Genomic_DNA"/>
</dbReference>
<dbReference type="CDD" id="cd16917">
    <property type="entry name" value="HATPase_UhpB-NarQ-NarX-like"/>
    <property type="match status" value="1"/>
</dbReference>
<dbReference type="Pfam" id="PF02518">
    <property type="entry name" value="HATPase_c"/>
    <property type="match status" value="1"/>
</dbReference>
<keyword evidence="5" id="KW-0547">Nucleotide-binding</keyword>
<dbReference type="GO" id="GO:0016301">
    <property type="term" value="F:kinase activity"/>
    <property type="evidence" value="ECO:0007669"/>
    <property type="project" value="UniProtKB-KW"/>
</dbReference>
<evidence type="ECO:0000256" key="5">
    <source>
        <dbReference type="ARBA" id="ARBA00022741"/>
    </source>
</evidence>
<gene>
    <name evidence="12" type="ORF">GCM10020369_55080</name>
</gene>
<feature type="transmembrane region" description="Helical" evidence="9">
    <location>
        <begin position="115"/>
        <end position="131"/>
    </location>
</feature>
<evidence type="ECO:0000256" key="4">
    <source>
        <dbReference type="ARBA" id="ARBA00022679"/>
    </source>
</evidence>
<keyword evidence="9" id="KW-1133">Transmembrane helix</keyword>
<keyword evidence="7" id="KW-0067">ATP-binding</keyword>
<evidence type="ECO:0000256" key="2">
    <source>
        <dbReference type="ARBA" id="ARBA00012438"/>
    </source>
</evidence>
<dbReference type="InterPro" id="IPR036890">
    <property type="entry name" value="HATPase_C_sf"/>
</dbReference>
<dbReference type="Gene3D" id="3.30.565.10">
    <property type="entry name" value="Histidine kinase-like ATPase, C-terminal domain"/>
    <property type="match status" value="1"/>
</dbReference>
<evidence type="ECO:0000256" key="1">
    <source>
        <dbReference type="ARBA" id="ARBA00000085"/>
    </source>
</evidence>
<feature type="domain" description="Histidine kinase/HSP90-like ATPase" evidence="10">
    <location>
        <begin position="298"/>
        <end position="384"/>
    </location>
</feature>
<evidence type="ECO:0000256" key="7">
    <source>
        <dbReference type="ARBA" id="ARBA00022840"/>
    </source>
</evidence>
<evidence type="ECO:0000313" key="13">
    <source>
        <dbReference type="Proteomes" id="UP001501676"/>
    </source>
</evidence>
<evidence type="ECO:0000259" key="11">
    <source>
        <dbReference type="Pfam" id="PF07730"/>
    </source>
</evidence>
<dbReference type="Proteomes" id="UP001501676">
    <property type="component" value="Unassembled WGS sequence"/>
</dbReference>
<dbReference type="RefSeq" id="WP_345731129.1">
    <property type="nucleotide sequence ID" value="NZ_BAAAYN010000038.1"/>
</dbReference>
<dbReference type="PANTHER" id="PTHR24421:SF10">
    <property type="entry name" value="NITRATE_NITRITE SENSOR PROTEIN NARQ"/>
    <property type="match status" value="1"/>
</dbReference>
<keyword evidence="6 12" id="KW-0418">Kinase</keyword>
<evidence type="ECO:0000313" key="12">
    <source>
        <dbReference type="EMBL" id="GAA3392624.1"/>
    </source>
</evidence>
<dbReference type="InterPro" id="IPR003594">
    <property type="entry name" value="HATPase_dom"/>
</dbReference>
<evidence type="ECO:0000256" key="3">
    <source>
        <dbReference type="ARBA" id="ARBA00022553"/>
    </source>
</evidence>
<evidence type="ECO:0000256" key="6">
    <source>
        <dbReference type="ARBA" id="ARBA00022777"/>
    </source>
</evidence>
<name>A0ABP6T616_9ACTN</name>
<comment type="catalytic activity">
    <reaction evidence="1">
        <text>ATP + protein L-histidine = ADP + protein N-phospho-L-histidine.</text>
        <dbReference type="EC" id="2.7.13.3"/>
    </reaction>
</comment>
<keyword evidence="8" id="KW-0902">Two-component regulatory system</keyword>
<keyword evidence="13" id="KW-1185">Reference proteome</keyword>
<feature type="transmembrane region" description="Helical" evidence="9">
    <location>
        <begin position="137"/>
        <end position="158"/>
    </location>
</feature>
<keyword evidence="4" id="KW-0808">Transferase</keyword>
<dbReference type="PANTHER" id="PTHR24421">
    <property type="entry name" value="NITRATE/NITRITE SENSOR PROTEIN NARX-RELATED"/>
    <property type="match status" value="1"/>
</dbReference>
<keyword evidence="3" id="KW-0597">Phosphoprotein</keyword>
<evidence type="ECO:0000256" key="9">
    <source>
        <dbReference type="SAM" id="Phobius"/>
    </source>
</evidence>
<sequence>MIGPPEAARAIGARLRALPPPVLDLAPAVVALVAMVVARLAADPGPGRHLPFAVALSVVVAGGLALRRRTPVTAYAVQTAALAVESLWLGPADLTPLVNLMGLYSLGHNADRRRGAWGPVIMLPGIVAYFARSDAPAVVPAAVVFLWLLVWAAGYTAARRREEQAGAHAEAQRQLRRDAVTDERTRIARELHDLVGHTVSVMLVRVGAARVILDRDPDQARGILRDVEESGREALDELDHVLGALRPDDGRARADDAVDGPPGLAAVPRLAERMAGTGTTVAVRIEPPADALPAGLDRAAYRIVQEALTNALRHGRARSVAVSARCDGRHVELEVCDDGAGPPPDYRAGRGLLGIAERAALFAGTVEHAARDGGGFRVRAVLPLP</sequence>
<dbReference type="InterPro" id="IPR050482">
    <property type="entry name" value="Sensor_HK_TwoCompSys"/>
</dbReference>
<reference evidence="13" key="1">
    <citation type="journal article" date="2019" name="Int. J. Syst. Evol. Microbiol.">
        <title>The Global Catalogue of Microorganisms (GCM) 10K type strain sequencing project: providing services to taxonomists for standard genome sequencing and annotation.</title>
        <authorList>
            <consortium name="The Broad Institute Genomics Platform"/>
            <consortium name="The Broad Institute Genome Sequencing Center for Infectious Disease"/>
            <person name="Wu L."/>
            <person name="Ma J."/>
        </authorList>
    </citation>
    <scope>NUCLEOTIDE SEQUENCE [LARGE SCALE GENOMIC DNA]</scope>
    <source>
        <strain evidence="13">JCM 9458</strain>
    </source>
</reference>
<dbReference type="Gene3D" id="1.20.5.1930">
    <property type="match status" value="1"/>
</dbReference>
<dbReference type="InterPro" id="IPR011712">
    <property type="entry name" value="Sig_transdc_His_kin_sub3_dim/P"/>
</dbReference>
<evidence type="ECO:0000259" key="10">
    <source>
        <dbReference type="Pfam" id="PF02518"/>
    </source>
</evidence>
<organism evidence="12 13">
    <name type="scientific">Cryptosporangium minutisporangium</name>
    <dbReference type="NCBI Taxonomy" id="113569"/>
    <lineage>
        <taxon>Bacteria</taxon>
        <taxon>Bacillati</taxon>
        <taxon>Actinomycetota</taxon>
        <taxon>Actinomycetes</taxon>
        <taxon>Cryptosporangiales</taxon>
        <taxon>Cryptosporangiaceae</taxon>
        <taxon>Cryptosporangium</taxon>
    </lineage>
</organism>
<dbReference type="Pfam" id="PF07730">
    <property type="entry name" value="HisKA_3"/>
    <property type="match status" value="1"/>
</dbReference>
<keyword evidence="9" id="KW-0472">Membrane</keyword>
<proteinExistence type="predicted"/>
<keyword evidence="9" id="KW-0812">Transmembrane</keyword>
<comment type="caution">
    <text evidence="12">The sequence shown here is derived from an EMBL/GenBank/DDBJ whole genome shotgun (WGS) entry which is preliminary data.</text>
</comment>
<dbReference type="SUPFAM" id="SSF55874">
    <property type="entry name" value="ATPase domain of HSP90 chaperone/DNA topoisomerase II/histidine kinase"/>
    <property type="match status" value="1"/>
</dbReference>
<feature type="domain" description="Signal transduction histidine kinase subgroup 3 dimerisation and phosphoacceptor" evidence="11">
    <location>
        <begin position="183"/>
        <end position="249"/>
    </location>
</feature>
<accession>A0ABP6T616</accession>
<dbReference type="EC" id="2.7.13.3" evidence="2"/>
<evidence type="ECO:0000256" key="8">
    <source>
        <dbReference type="ARBA" id="ARBA00023012"/>
    </source>
</evidence>
<protein>
    <recommendedName>
        <fullName evidence="2">histidine kinase</fullName>
        <ecNumber evidence="2">2.7.13.3</ecNumber>
    </recommendedName>
</protein>
<feature type="transmembrane region" description="Helical" evidence="9">
    <location>
        <begin position="48"/>
        <end position="66"/>
    </location>
</feature>
<feature type="transmembrane region" description="Helical" evidence="9">
    <location>
        <begin position="21"/>
        <end position="42"/>
    </location>
</feature>